<dbReference type="AlphaFoldDB" id="A0A833L1X5"/>
<sequence>MPEEKKPVLSGRSAKGEIFKAYKELLDIIKEQKYKSPQEEKKENEKKEIIKTVAQISQEKIVNNISSLKLELSRSLDTLGENLSLEYEKLSEFQQAIEIEKNNLNNIHQIEVEAESLSALLQAQSEKKAAFEADIQENKLKFEEEMDQLKKQWEKDQEEYELLQKEKDIQSKKDRKREEDEYNYNLQLQRKKEKDNYEEAKEALEKELQEKEKAFAAKEEEYNLLKTKAENFPKEMDKAIKEAEKTLMDKLSLQYKHESALLDRELEGERKLAKQTIFNLELKISEQAEQIRQLSQKLSDTNKQMQDMALKALEGASINQQRIFSGEKNKE</sequence>
<feature type="coiled-coil region" evidence="1">
    <location>
        <begin position="277"/>
        <end position="311"/>
    </location>
</feature>
<evidence type="ECO:0000256" key="1">
    <source>
        <dbReference type="SAM" id="Coils"/>
    </source>
</evidence>
<evidence type="ECO:0000313" key="4">
    <source>
        <dbReference type="Proteomes" id="UP000488506"/>
    </source>
</evidence>
<evidence type="ECO:0000256" key="2">
    <source>
        <dbReference type="SAM" id="MobiDB-lite"/>
    </source>
</evidence>
<comment type="caution">
    <text evidence="3">The sequence shown here is derived from an EMBL/GenBank/DDBJ whole genome shotgun (WGS) entry which is preliminary data.</text>
</comment>
<feature type="region of interest" description="Disordered" evidence="2">
    <location>
        <begin position="165"/>
        <end position="197"/>
    </location>
</feature>
<feature type="compositionally biased region" description="Basic and acidic residues" evidence="2">
    <location>
        <begin position="165"/>
        <end position="179"/>
    </location>
</feature>
<dbReference type="EMBL" id="WPAF01000004">
    <property type="protein sequence ID" value="KAF0134820.1"/>
    <property type="molecule type" value="Genomic_DNA"/>
</dbReference>
<reference evidence="3 4" key="1">
    <citation type="submission" date="2019-12" db="EMBL/GenBank/DDBJ databases">
        <authorList>
            <person name="Wolfe R."/>
            <person name="Danczak R."/>
            <person name="Wilkins M."/>
        </authorList>
    </citation>
    <scope>NUCLEOTIDE SEQUENCE [LARGE SCALE GENOMIC DNA]</scope>
    <source>
        <strain evidence="3">X2_MaxBin.013</strain>
    </source>
</reference>
<gene>
    <name evidence="3" type="ORF">FD145_388</name>
</gene>
<proteinExistence type="predicted"/>
<evidence type="ECO:0000313" key="3">
    <source>
        <dbReference type="EMBL" id="KAF0134820.1"/>
    </source>
</evidence>
<accession>A0A833L1X5</accession>
<dbReference type="Proteomes" id="UP000488506">
    <property type="component" value="Unassembled WGS sequence"/>
</dbReference>
<name>A0A833L1X5_UNCSA</name>
<protein>
    <submittedName>
        <fullName evidence="3">Uncharacterized protein</fullName>
    </submittedName>
</protein>
<keyword evidence="1" id="KW-0175">Coiled coil</keyword>
<organism evidence="3 4">
    <name type="scientific">Candidatus Saganbacteria bacterium</name>
    <dbReference type="NCBI Taxonomy" id="2575572"/>
    <lineage>
        <taxon>Bacteria</taxon>
        <taxon>Bacillati</taxon>
        <taxon>Saganbacteria</taxon>
    </lineage>
</organism>